<dbReference type="Proteomes" id="UP000595224">
    <property type="component" value="Chromosome"/>
</dbReference>
<evidence type="ECO:0000259" key="6">
    <source>
        <dbReference type="SMART" id="SM01144"/>
    </source>
</evidence>
<dbReference type="RefSeq" id="WP_198443283.1">
    <property type="nucleotide sequence ID" value="NZ_CBCSHE010000002.1"/>
</dbReference>
<keyword evidence="2" id="KW-0808">Transferase</keyword>
<dbReference type="SMART" id="SM01144">
    <property type="entry name" value="DTW"/>
    <property type="match status" value="1"/>
</dbReference>
<comment type="similarity">
    <text evidence="5">Belongs to the TDD superfamily. DTWD2 family.</text>
</comment>
<dbReference type="Pfam" id="PF03942">
    <property type="entry name" value="DTW"/>
    <property type="match status" value="1"/>
</dbReference>
<keyword evidence="4" id="KW-0819">tRNA processing</keyword>
<dbReference type="KEGG" id="tper:IWA51_03695"/>
<name>A0A7T3REU3_9SPIR</name>
<dbReference type="GO" id="GO:0008033">
    <property type="term" value="P:tRNA processing"/>
    <property type="evidence" value="ECO:0007669"/>
    <property type="project" value="UniProtKB-KW"/>
</dbReference>
<evidence type="ECO:0000256" key="1">
    <source>
        <dbReference type="ARBA" id="ARBA00012386"/>
    </source>
</evidence>
<dbReference type="EMBL" id="CP064936">
    <property type="protein sequence ID" value="QQA01727.1"/>
    <property type="molecule type" value="Genomic_DNA"/>
</dbReference>
<reference evidence="7 8" key="1">
    <citation type="submission" date="2020-11" db="EMBL/GenBank/DDBJ databases">
        <title>Treponema Peruensis nv. sp., first commensal Treponema isolated from human feces.</title>
        <authorList>
            <person name="Belkhou C."/>
            <person name="Raes J."/>
        </authorList>
    </citation>
    <scope>NUCLEOTIDE SEQUENCE [LARGE SCALE GENOMIC DNA]</scope>
    <source>
        <strain evidence="7 8">RCC2812</strain>
    </source>
</reference>
<gene>
    <name evidence="7" type="ORF">IWA51_03695</name>
</gene>
<sequence length="249" mass="28382">MREICLKCFRPLSSCFCKYTKTVDSGIKFVFLMHPKEAKRQRTGTGRMAAACLPQSEILVGIDFTKNRRLCELLSDPSYYPVLLYPGKDAWTSRREGFAQSVAGKKLLVIIIDSTWFCSKKMLRMSPNVTALPKLSFAGNYRSIFTFKHEPAEYCVSTIESCYYIIKEMQEAGIVSKDAEPEPLMDTFKRMIVWQLEKENERIESGVPGTHAIDWKYTKIKDVPSFTLSDGTQIGGRREADQGSRKVIK</sequence>
<dbReference type="InterPro" id="IPR039262">
    <property type="entry name" value="DTWD2/TAPT"/>
</dbReference>
<evidence type="ECO:0000256" key="5">
    <source>
        <dbReference type="ARBA" id="ARBA00034489"/>
    </source>
</evidence>
<feature type="domain" description="DTW" evidence="6">
    <location>
        <begin position="1"/>
        <end position="200"/>
    </location>
</feature>
<evidence type="ECO:0000313" key="8">
    <source>
        <dbReference type="Proteomes" id="UP000595224"/>
    </source>
</evidence>
<evidence type="ECO:0000256" key="4">
    <source>
        <dbReference type="ARBA" id="ARBA00022694"/>
    </source>
</evidence>
<dbReference type="InterPro" id="IPR005636">
    <property type="entry name" value="DTW"/>
</dbReference>
<keyword evidence="3" id="KW-0949">S-adenosyl-L-methionine</keyword>
<protein>
    <recommendedName>
        <fullName evidence="1">tRNA-uridine aminocarboxypropyltransferase</fullName>
        <ecNumber evidence="1">2.5.1.25</ecNumber>
    </recommendedName>
</protein>
<proteinExistence type="inferred from homology"/>
<evidence type="ECO:0000313" key="7">
    <source>
        <dbReference type="EMBL" id="QQA01727.1"/>
    </source>
</evidence>
<evidence type="ECO:0000256" key="2">
    <source>
        <dbReference type="ARBA" id="ARBA00022679"/>
    </source>
</evidence>
<dbReference type="EC" id="2.5.1.25" evidence="1"/>
<evidence type="ECO:0000256" key="3">
    <source>
        <dbReference type="ARBA" id="ARBA00022691"/>
    </source>
</evidence>
<dbReference type="AlphaFoldDB" id="A0A7T3REU3"/>
<organism evidence="7 8">
    <name type="scientific">Treponema peruense</name>
    <dbReference type="NCBI Taxonomy" id="2787628"/>
    <lineage>
        <taxon>Bacteria</taxon>
        <taxon>Pseudomonadati</taxon>
        <taxon>Spirochaetota</taxon>
        <taxon>Spirochaetia</taxon>
        <taxon>Spirochaetales</taxon>
        <taxon>Treponemataceae</taxon>
        <taxon>Treponema</taxon>
    </lineage>
</organism>
<dbReference type="PANTHER" id="PTHR21392">
    <property type="entry name" value="TRNA-URIDINE AMINOCARBOXYPROPYLTRANSFERASE 2"/>
    <property type="match status" value="1"/>
</dbReference>
<keyword evidence="8" id="KW-1185">Reference proteome</keyword>
<dbReference type="GO" id="GO:0016432">
    <property type="term" value="F:tRNA-uridine aminocarboxypropyltransferase activity"/>
    <property type="evidence" value="ECO:0007669"/>
    <property type="project" value="UniProtKB-EC"/>
</dbReference>
<accession>A0A7T3REU3</accession>
<dbReference type="PANTHER" id="PTHR21392:SF0">
    <property type="entry name" value="TRNA-URIDINE AMINOCARBOXYPROPYLTRANSFERASE 2"/>
    <property type="match status" value="1"/>
</dbReference>